<dbReference type="Gene3D" id="2.60.120.260">
    <property type="entry name" value="Galactose-binding domain-like"/>
    <property type="match status" value="1"/>
</dbReference>
<dbReference type="GO" id="GO:0005886">
    <property type="term" value="C:plasma membrane"/>
    <property type="evidence" value="ECO:0007669"/>
    <property type="project" value="TreeGrafter"/>
</dbReference>
<proteinExistence type="predicted"/>
<evidence type="ECO:0000256" key="3">
    <source>
        <dbReference type="SAM" id="Phobius"/>
    </source>
</evidence>
<dbReference type="SUPFAM" id="SSF49785">
    <property type="entry name" value="Galactose-binding domain-like"/>
    <property type="match status" value="1"/>
</dbReference>
<keyword evidence="3" id="KW-0472">Membrane</keyword>
<dbReference type="InterPro" id="IPR050633">
    <property type="entry name" value="Neuropilin_MCO_CoagFactor"/>
</dbReference>
<dbReference type="Ensembl" id="ENSAPLT00000035871.1">
    <property type="protein sequence ID" value="ENSAPLP00000023382.1"/>
    <property type="gene ID" value="ENSAPLG00000016740.1"/>
</dbReference>
<reference evidence="4" key="2">
    <citation type="submission" date="2025-08" db="UniProtKB">
        <authorList>
            <consortium name="Ensembl"/>
        </authorList>
    </citation>
    <scope>IDENTIFICATION</scope>
</reference>
<evidence type="ECO:0000313" key="4">
    <source>
        <dbReference type="Ensembl" id="ENSAPLP00000023382.1"/>
    </source>
</evidence>
<keyword evidence="1" id="KW-1015">Disulfide bond</keyword>
<evidence type="ECO:0000313" key="5">
    <source>
        <dbReference type="Proteomes" id="UP000016666"/>
    </source>
</evidence>
<keyword evidence="3" id="KW-0812">Transmembrane</keyword>
<feature type="transmembrane region" description="Helical" evidence="3">
    <location>
        <begin position="282"/>
        <end position="304"/>
    </location>
</feature>
<feature type="region of interest" description="Disordered" evidence="2">
    <location>
        <begin position="452"/>
        <end position="490"/>
    </location>
</feature>
<dbReference type="PANTHER" id="PTHR46806:SF6">
    <property type="entry name" value="DISCOIDIN, CUB AND LCCL DOMAIN CONTAINING 1"/>
    <property type="match status" value="1"/>
</dbReference>
<organism evidence="4 5">
    <name type="scientific">Anas platyrhynchos platyrhynchos</name>
    <name type="common">Northern mallard</name>
    <dbReference type="NCBI Taxonomy" id="8840"/>
    <lineage>
        <taxon>Eukaryota</taxon>
        <taxon>Metazoa</taxon>
        <taxon>Chordata</taxon>
        <taxon>Craniata</taxon>
        <taxon>Vertebrata</taxon>
        <taxon>Euteleostomi</taxon>
        <taxon>Archelosauria</taxon>
        <taxon>Archosauria</taxon>
        <taxon>Dinosauria</taxon>
        <taxon>Saurischia</taxon>
        <taxon>Theropoda</taxon>
        <taxon>Coelurosauria</taxon>
        <taxon>Aves</taxon>
        <taxon>Neognathae</taxon>
        <taxon>Galloanserae</taxon>
        <taxon>Anseriformes</taxon>
        <taxon>Anatidae</taxon>
        <taxon>Anatinae</taxon>
        <taxon>Anas</taxon>
    </lineage>
</organism>
<evidence type="ECO:0000256" key="2">
    <source>
        <dbReference type="SAM" id="MobiDB-lite"/>
    </source>
</evidence>
<keyword evidence="5" id="KW-1185">Reference proteome</keyword>
<reference evidence="4" key="3">
    <citation type="submission" date="2025-09" db="UniProtKB">
        <authorList>
            <consortium name="Ensembl"/>
        </authorList>
    </citation>
    <scope>IDENTIFICATION</scope>
</reference>
<dbReference type="PANTHER" id="PTHR46806">
    <property type="entry name" value="F5/8 TYPE C DOMAIN-CONTAINING PROTEIN"/>
    <property type="match status" value="1"/>
</dbReference>
<sequence>MPQELFRAPRATSAAVPLLQTAPSLPHGSFPSPFHPLPASCSRLWGRTSPRCAPASAASERLLFARRQRGLCAAALEENGDIVGPGEEGGMQPGGIGSSGLSGDRGCSCGGGGDTQGASCPPGIVTKGSEMYDCYVTSYSVSSSRDGRNWRPYRGSGGQEDKVGAGALVLGWAPAPARSSGAIPATSARCLKATWTAAGRSPTPSSPPIVTRYLRVTPHSWHQRIAMKVALLGCPTVRVRAPRPYAPSDHQEVPLPVPTSRSPGRTPVPGVALDPEKADPTLLVLLLVGGFVLGSSLLLLAFLCRRRRKPAAELNCGIVKGYPKLESSQVCSLGSLPPPGSTPPSFPAAAALGDLSQPHSPEYAEPDLVQVNPSSQPGPSTFKPPPDEGYTLPLVVSHYAVPGQYHEYAEPLPPEPEYAMPFGDPEPHGTRCGMAGLPAALSRAGCPESPLARYDAPTLPGEPQGLSGANAAPRGELPPRPPWGQRLAGASLLARVPRGLVKERRRGGGGH</sequence>
<name>A0A493TBX4_ANAPP</name>
<reference evidence="4 5" key="1">
    <citation type="submission" date="2017-10" db="EMBL/GenBank/DDBJ databases">
        <title>A new Pekin duck reference genome.</title>
        <authorList>
            <person name="Hou Z.-C."/>
            <person name="Zhou Z.-K."/>
            <person name="Zhu F."/>
            <person name="Hou S.-S."/>
        </authorList>
    </citation>
    <scope>NUCLEOTIDE SEQUENCE [LARGE SCALE GENOMIC DNA]</scope>
</reference>
<dbReference type="GO" id="GO:0038023">
    <property type="term" value="F:signaling receptor activity"/>
    <property type="evidence" value="ECO:0007669"/>
    <property type="project" value="TreeGrafter"/>
</dbReference>
<feature type="region of interest" description="Disordered" evidence="2">
    <location>
        <begin position="334"/>
        <end position="387"/>
    </location>
</feature>
<dbReference type="InterPro" id="IPR008979">
    <property type="entry name" value="Galactose-bd-like_sf"/>
</dbReference>
<feature type="compositionally biased region" description="Pro residues" evidence="2">
    <location>
        <begin position="336"/>
        <end position="346"/>
    </location>
</feature>
<evidence type="ECO:0000256" key="1">
    <source>
        <dbReference type="ARBA" id="ARBA00023157"/>
    </source>
</evidence>
<dbReference type="AlphaFoldDB" id="A0A493TBX4"/>
<keyword evidence="3" id="KW-1133">Transmembrane helix</keyword>
<protein>
    <submittedName>
        <fullName evidence="4">Uncharacterized protein</fullName>
    </submittedName>
</protein>
<dbReference type="Proteomes" id="UP000016666">
    <property type="component" value="Chromosome 24"/>
</dbReference>
<feature type="region of interest" description="Disordered" evidence="2">
    <location>
        <begin position="243"/>
        <end position="267"/>
    </location>
</feature>
<accession>A0A493TBX4</accession>